<dbReference type="InterPro" id="IPR008307">
    <property type="entry name" value="UCP018957"/>
</dbReference>
<comment type="caution">
    <text evidence="1">The sequence shown here is derived from an EMBL/GenBank/DDBJ whole genome shotgun (WGS) entry which is preliminary data.</text>
</comment>
<evidence type="ECO:0000313" key="1">
    <source>
        <dbReference type="EMBL" id="MBT9315509.1"/>
    </source>
</evidence>
<reference evidence="1" key="2">
    <citation type="journal article" date="2021" name="Mar. Drugs">
        <title>Genome Reduction and Secondary Metabolism of the Marine Sponge-Associated Cyanobacterium Leptothoe.</title>
        <authorList>
            <person name="Konstantinou D."/>
            <person name="Popin R.V."/>
            <person name="Fewer D.P."/>
            <person name="Sivonen K."/>
            <person name="Gkelis S."/>
        </authorList>
    </citation>
    <scope>NUCLEOTIDE SEQUENCE</scope>
    <source>
        <strain evidence="1">TAU-MAC 1115</strain>
    </source>
</reference>
<protein>
    <submittedName>
        <fullName evidence="1">DUF1802 family protein</fullName>
    </submittedName>
</protein>
<dbReference type="EMBL" id="JADOES010000012">
    <property type="protein sequence ID" value="MBT9315509.1"/>
    <property type="molecule type" value="Genomic_DNA"/>
</dbReference>
<dbReference type="InterPro" id="IPR014923">
    <property type="entry name" value="DUF1802"/>
</dbReference>
<sequence length="199" mass="23032">MLQHALKEWSIAVDALTQGRTILLFRKGGIREVGQQFIVPHQRVWLYPTYEHQKPHLLKPQWAAKVMPVDSGRYPTQVTLLAWAEISHVWTVKTLDKIEALLPFHIWNEQFVTERFCWKPSQPLHILLLRVHCLAIPIQIDWQSVYGGCRSWLTFEAPLDETPSTPALDKQTWATTVQQIHEQIATLTSSELLQANEII</sequence>
<proteinExistence type="predicted"/>
<dbReference type="Proteomes" id="UP000717364">
    <property type="component" value="Unassembled WGS sequence"/>
</dbReference>
<organism evidence="1 2">
    <name type="scientific">Leptothoe spongobia TAU-MAC 1115</name>
    <dbReference type="NCBI Taxonomy" id="1967444"/>
    <lineage>
        <taxon>Bacteria</taxon>
        <taxon>Bacillati</taxon>
        <taxon>Cyanobacteriota</taxon>
        <taxon>Cyanophyceae</taxon>
        <taxon>Nodosilineales</taxon>
        <taxon>Cymatolegaceae</taxon>
        <taxon>Leptothoe</taxon>
        <taxon>Leptothoe spongobia</taxon>
    </lineage>
</organism>
<name>A0A947DFK6_9CYAN</name>
<gene>
    <name evidence="1" type="ORF">IXB50_08735</name>
</gene>
<dbReference type="PIRSF" id="PIRSF018957">
    <property type="entry name" value="UCP018957"/>
    <property type="match status" value="1"/>
</dbReference>
<keyword evidence="2" id="KW-1185">Reference proteome</keyword>
<accession>A0A947DFK6</accession>
<evidence type="ECO:0000313" key="2">
    <source>
        <dbReference type="Proteomes" id="UP000717364"/>
    </source>
</evidence>
<reference evidence="1" key="1">
    <citation type="submission" date="2020-11" db="EMBL/GenBank/DDBJ databases">
        <authorList>
            <person name="Konstantinou D."/>
            <person name="Gkelis S."/>
            <person name="Popin R."/>
            <person name="Fewer D."/>
            <person name="Sivonen K."/>
        </authorList>
    </citation>
    <scope>NUCLEOTIDE SEQUENCE</scope>
    <source>
        <strain evidence="1">TAU-MAC 1115</strain>
    </source>
</reference>
<dbReference type="AlphaFoldDB" id="A0A947DFK6"/>
<dbReference type="Pfam" id="PF08819">
    <property type="entry name" value="DUF1802"/>
    <property type="match status" value="1"/>
</dbReference>